<comment type="function">
    <text evidence="8 9">One of the essential components for the initiation of protein synthesis. Protects formylmethionyl-tRNA from spontaneous hydrolysis and promotes its binding to the 30S ribosomal subunits. Also involved in the hydrolysis of GTP during the formation of the 70S ribosomal complex.</text>
</comment>
<keyword evidence="5 8" id="KW-0547">Nucleotide-binding</keyword>
<feature type="compositionally biased region" description="Basic and acidic residues" evidence="10">
    <location>
        <begin position="140"/>
        <end position="164"/>
    </location>
</feature>
<dbReference type="PANTHER" id="PTHR43381:SF5">
    <property type="entry name" value="TR-TYPE G DOMAIN-CONTAINING PROTEIN"/>
    <property type="match status" value="1"/>
</dbReference>
<protein>
    <recommendedName>
        <fullName evidence="2 8">Translation initiation factor IF-2</fullName>
    </recommendedName>
</protein>
<dbReference type="GO" id="GO:0003743">
    <property type="term" value="F:translation initiation factor activity"/>
    <property type="evidence" value="ECO:0007669"/>
    <property type="project" value="UniProtKB-KW"/>
</dbReference>
<dbReference type="RefSeq" id="WP_367958743.1">
    <property type="nucleotide sequence ID" value="NZ_JBAKFK010000002.1"/>
</dbReference>
<dbReference type="InterPro" id="IPR009061">
    <property type="entry name" value="DNA-bd_dom_put_sf"/>
</dbReference>
<evidence type="ECO:0000256" key="10">
    <source>
        <dbReference type="SAM" id="MobiDB-lite"/>
    </source>
</evidence>
<comment type="caution">
    <text evidence="12">The sequence shown here is derived from an EMBL/GenBank/DDBJ whole genome shotgun (WGS) entry which is preliminary data.</text>
</comment>
<dbReference type="Pfam" id="PF11987">
    <property type="entry name" value="IF-2"/>
    <property type="match status" value="1"/>
</dbReference>
<dbReference type="Pfam" id="PF08364">
    <property type="entry name" value="IF2_assoc"/>
    <property type="match status" value="1"/>
</dbReference>
<feature type="compositionally biased region" description="Basic and acidic residues" evidence="10">
    <location>
        <begin position="201"/>
        <end position="239"/>
    </location>
</feature>
<evidence type="ECO:0000256" key="7">
    <source>
        <dbReference type="ARBA" id="ARBA00023134"/>
    </source>
</evidence>
<dbReference type="SUPFAM" id="SSF52156">
    <property type="entry name" value="Initiation factor IF2/eIF5b, domain 3"/>
    <property type="match status" value="1"/>
</dbReference>
<feature type="region of interest" description="G-domain" evidence="8">
    <location>
        <begin position="368"/>
        <end position="516"/>
    </location>
</feature>
<keyword evidence="7 8" id="KW-0342">GTP-binding</keyword>
<evidence type="ECO:0000256" key="1">
    <source>
        <dbReference type="ARBA" id="ARBA00007733"/>
    </source>
</evidence>
<dbReference type="CDD" id="cd03692">
    <property type="entry name" value="mtIF2_IVc"/>
    <property type="match status" value="1"/>
</dbReference>
<feature type="binding site" evidence="8">
    <location>
        <begin position="420"/>
        <end position="424"/>
    </location>
    <ligand>
        <name>GTP</name>
        <dbReference type="ChEBI" id="CHEBI:37565"/>
    </ligand>
</feature>
<dbReference type="InterPro" id="IPR009000">
    <property type="entry name" value="Transl_B-barrel_sf"/>
</dbReference>
<evidence type="ECO:0000256" key="9">
    <source>
        <dbReference type="RuleBase" id="RU000644"/>
    </source>
</evidence>
<dbReference type="EMBL" id="JBAKFM010000002">
    <property type="protein sequence ID" value="MEX0469034.1"/>
    <property type="molecule type" value="Genomic_DNA"/>
</dbReference>
<comment type="subcellular location">
    <subcellularLocation>
        <location evidence="8">Cytoplasm</location>
    </subcellularLocation>
</comment>
<comment type="similarity">
    <text evidence="1 8 9">Belongs to the TRAFAC class translation factor GTPase superfamily. Classic translation factor GTPase family. IF-2 subfamily.</text>
</comment>
<evidence type="ECO:0000256" key="8">
    <source>
        <dbReference type="HAMAP-Rule" id="MF_00100"/>
    </source>
</evidence>
<dbReference type="NCBIfam" id="TIGR00487">
    <property type="entry name" value="IF-2"/>
    <property type="match status" value="1"/>
</dbReference>
<dbReference type="SUPFAM" id="SSF46955">
    <property type="entry name" value="Putative DNA-binding domain"/>
    <property type="match status" value="1"/>
</dbReference>
<evidence type="ECO:0000256" key="5">
    <source>
        <dbReference type="ARBA" id="ARBA00022741"/>
    </source>
</evidence>
<dbReference type="HAMAP" id="MF_00100_B">
    <property type="entry name" value="IF_2_B"/>
    <property type="match status" value="1"/>
</dbReference>
<dbReference type="InterPro" id="IPR027417">
    <property type="entry name" value="P-loop_NTPase"/>
</dbReference>
<dbReference type="PROSITE" id="PS51722">
    <property type="entry name" value="G_TR_2"/>
    <property type="match status" value="1"/>
</dbReference>
<dbReference type="PANTHER" id="PTHR43381">
    <property type="entry name" value="TRANSLATION INITIATION FACTOR IF-2-RELATED"/>
    <property type="match status" value="1"/>
</dbReference>
<dbReference type="Gene3D" id="3.30.56.50">
    <property type="entry name" value="Putative DNA-binding domain, N-terminal subdomain of bacterial translation initiation factor IF2"/>
    <property type="match status" value="1"/>
</dbReference>
<keyword evidence="3 8" id="KW-0963">Cytoplasm</keyword>
<sequence>MSQSTVRDFAEKTGVPLDRLLMQLREAGLSTDDPDAEFSESEKTTLLEHIRQTHGQREEGEVGTPSQITLKRRSHSQLKVPAGGGEKRAARGSRAATGKTVNVEVRKKRTYVKRSVVEAEAAEQDAQVLERALLADIKAAEAARHEAEEKARQEAEARAAREAEAAEASSAAEAPAEEAPSAESEAAASEEATSIADLEAEQQKADSEAARKKEIEDEKERKRLEAEAKREREAEERAARKAARGKGKARKKAAGGGRRGGAAGVASSAIQQEFEKPTAPVVRDVQVPESITVGELAQRMSVKAADLIKEMMKQGVMATINQAIDQDTAVLLVEELGHRPHIVREDDLEEEVLSQATEPTGTEAPRPPVVTIMGHVDHGKTTLLDYIRRAKVAAGEAGGITQHIGAYKVPTDRGELTFLDTPGHEAFTAMRARGAQVTDVVILVVAADDGVMPQTEEAVKHARAAGVPIVVAVNKMDREDADPDRVKNELAAMEVIPEEWGGDTQFIDCSALNGTGVEALLEAVALQAELLELKAVVDCPGAGIVVESSLDRGRGPVATVLVQNGVLRQGDTILSGTEFGRVRALLDERGERVKSAGPSTPAVVLGLSGLPEAGDEVLVVEDEKKARELADHRREKSRDKRLQAQKAAKMDELFSHIQEQDVKTVNLVIKGDVQGSVEALTQSLTNLSTDEVRITPVATGVGAINESDVNLAMASEALLIGFNVRADAKARRLAQDNDVELHYYSIIYDAIDQLRNAISGMLEPETQEQIIGTAEVRDVFRSSQLGQIAGCLVVDGVVRRSNPIRVLRDNVVVFEGELESLRRFKDDVKEVQSGTECGIGVRNYNDVRAGDQIECYERITIERSL</sequence>
<dbReference type="InterPro" id="IPR036925">
    <property type="entry name" value="TIF_IF2_dom3_sf"/>
</dbReference>
<evidence type="ECO:0000256" key="4">
    <source>
        <dbReference type="ARBA" id="ARBA00022540"/>
    </source>
</evidence>
<proteinExistence type="inferred from homology"/>
<dbReference type="InterPro" id="IPR000795">
    <property type="entry name" value="T_Tr_GTP-bd_dom"/>
</dbReference>
<dbReference type="SUPFAM" id="SSF52540">
    <property type="entry name" value="P-loop containing nucleoside triphosphate hydrolases"/>
    <property type="match status" value="1"/>
</dbReference>
<dbReference type="SUPFAM" id="SSF50447">
    <property type="entry name" value="Translation proteins"/>
    <property type="match status" value="2"/>
</dbReference>
<dbReference type="Gene3D" id="3.40.50.10050">
    <property type="entry name" value="Translation initiation factor IF- 2, domain 3"/>
    <property type="match status" value="1"/>
</dbReference>
<dbReference type="Gene3D" id="2.40.30.10">
    <property type="entry name" value="Translation factors"/>
    <property type="match status" value="2"/>
</dbReference>
<evidence type="ECO:0000259" key="11">
    <source>
        <dbReference type="PROSITE" id="PS51722"/>
    </source>
</evidence>
<dbReference type="InterPro" id="IPR005225">
    <property type="entry name" value="Small_GTP-bd"/>
</dbReference>
<organism evidence="12 13">
    <name type="scientific">Spiribacter pallidus</name>
    <dbReference type="NCBI Taxonomy" id="1987936"/>
    <lineage>
        <taxon>Bacteria</taxon>
        <taxon>Pseudomonadati</taxon>
        <taxon>Pseudomonadota</taxon>
        <taxon>Gammaproteobacteria</taxon>
        <taxon>Chromatiales</taxon>
        <taxon>Ectothiorhodospiraceae</taxon>
        <taxon>Spiribacter</taxon>
    </lineage>
</organism>
<dbReference type="PROSITE" id="PS01176">
    <property type="entry name" value="IF2"/>
    <property type="match status" value="1"/>
</dbReference>
<dbReference type="InterPro" id="IPR013575">
    <property type="entry name" value="IF2_assoc_dom_bac"/>
</dbReference>
<evidence type="ECO:0000256" key="2">
    <source>
        <dbReference type="ARBA" id="ARBA00020675"/>
    </source>
</evidence>
<feature type="region of interest" description="Disordered" evidence="10">
    <location>
        <begin position="140"/>
        <end position="267"/>
    </location>
</feature>
<accession>A0ABV3TBM1</accession>
<feature type="compositionally biased region" description="Basic residues" evidence="10">
    <location>
        <begin position="240"/>
        <end position="253"/>
    </location>
</feature>
<dbReference type="InterPro" id="IPR000178">
    <property type="entry name" value="TF_IF2_bacterial-like"/>
</dbReference>
<evidence type="ECO:0000256" key="6">
    <source>
        <dbReference type="ARBA" id="ARBA00022917"/>
    </source>
</evidence>
<evidence type="ECO:0000256" key="3">
    <source>
        <dbReference type="ARBA" id="ARBA00022490"/>
    </source>
</evidence>
<dbReference type="Pfam" id="PF04760">
    <property type="entry name" value="IF2_N"/>
    <property type="match status" value="1"/>
</dbReference>
<dbReference type="Gene3D" id="3.40.50.300">
    <property type="entry name" value="P-loop containing nucleotide triphosphate hydrolases"/>
    <property type="match status" value="1"/>
</dbReference>
<feature type="compositionally biased region" description="Low complexity" evidence="10">
    <location>
        <begin position="166"/>
        <end position="192"/>
    </location>
</feature>
<dbReference type="Proteomes" id="UP001556709">
    <property type="component" value="Unassembled WGS sequence"/>
</dbReference>
<feature type="compositionally biased region" description="Gly residues" evidence="10">
    <location>
        <begin position="254"/>
        <end position="263"/>
    </location>
</feature>
<gene>
    <name evidence="8 12" type="primary">infB</name>
    <name evidence="12" type="ORF">V6X73_04775</name>
</gene>
<name>A0ABV3TBM1_9GAMM</name>
<dbReference type="InterPro" id="IPR023115">
    <property type="entry name" value="TIF_IF2_dom3"/>
</dbReference>
<feature type="binding site" evidence="8">
    <location>
        <begin position="374"/>
        <end position="381"/>
    </location>
    <ligand>
        <name>GTP</name>
        <dbReference type="ChEBI" id="CHEBI:37565"/>
    </ligand>
</feature>
<dbReference type="CDD" id="cd03702">
    <property type="entry name" value="IF2_mtIF2_II"/>
    <property type="match status" value="1"/>
</dbReference>
<dbReference type="NCBIfam" id="TIGR00231">
    <property type="entry name" value="small_GTP"/>
    <property type="match status" value="1"/>
</dbReference>
<reference evidence="12 13" key="1">
    <citation type="submission" date="2024-02" db="EMBL/GenBank/DDBJ databases">
        <title>New especies of Spiribacter isolated from saline water.</title>
        <authorList>
            <person name="Leon M.J."/>
            <person name="De La Haba R."/>
            <person name="Sanchez-Porro C."/>
            <person name="Ventosa A."/>
        </authorList>
    </citation>
    <scope>NUCLEOTIDE SEQUENCE [LARGE SCALE GENOMIC DNA]</scope>
    <source>
        <strain evidence="13">ag22IC6-390</strain>
    </source>
</reference>
<dbReference type="InterPro" id="IPR053905">
    <property type="entry name" value="EF-G-like_DII"/>
</dbReference>
<dbReference type="InterPro" id="IPR015760">
    <property type="entry name" value="TIF_IF2"/>
</dbReference>
<feature type="domain" description="Tr-type G" evidence="11">
    <location>
        <begin position="365"/>
        <end position="534"/>
    </location>
</feature>
<evidence type="ECO:0000313" key="13">
    <source>
        <dbReference type="Proteomes" id="UP001556709"/>
    </source>
</evidence>
<keyword evidence="4 8" id="KW-0396">Initiation factor</keyword>
<dbReference type="Pfam" id="PF00009">
    <property type="entry name" value="GTP_EFTU"/>
    <property type="match status" value="1"/>
</dbReference>
<keyword evidence="13" id="KW-1185">Reference proteome</keyword>
<dbReference type="InterPro" id="IPR006847">
    <property type="entry name" value="IF2_N"/>
</dbReference>
<dbReference type="Pfam" id="PF22042">
    <property type="entry name" value="EF-G_D2"/>
    <property type="match status" value="1"/>
</dbReference>
<feature type="binding site" evidence="8">
    <location>
        <begin position="474"/>
        <end position="477"/>
    </location>
    <ligand>
        <name>GTP</name>
        <dbReference type="ChEBI" id="CHEBI:37565"/>
    </ligand>
</feature>
<dbReference type="CDD" id="cd01887">
    <property type="entry name" value="IF2_eIF5B"/>
    <property type="match status" value="1"/>
</dbReference>
<evidence type="ECO:0000313" key="12">
    <source>
        <dbReference type="EMBL" id="MEX0469034.1"/>
    </source>
</evidence>
<feature type="region of interest" description="Disordered" evidence="10">
    <location>
        <begin position="72"/>
        <end position="101"/>
    </location>
</feature>
<dbReference type="InterPro" id="IPR044145">
    <property type="entry name" value="IF2_II"/>
</dbReference>
<keyword evidence="6 8" id="KW-0648">Protein biosynthesis</keyword>